<dbReference type="GO" id="GO:0009055">
    <property type="term" value="F:electron transfer activity"/>
    <property type="evidence" value="ECO:0007669"/>
    <property type="project" value="TreeGrafter"/>
</dbReference>
<dbReference type="GO" id="GO:0045454">
    <property type="term" value="P:cell redox homeostasis"/>
    <property type="evidence" value="ECO:0007669"/>
    <property type="project" value="TreeGrafter"/>
</dbReference>
<sequence>MAEKTQKKQPRVVVFSTPSCPWCTRVKSYLKQNGIKFKDVDVSRDRRAAEDMVKRTGQTGVPVVLIGSRAVVGFDKVKIDKYLGLR</sequence>
<dbReference type="PANTHER" id="PTHR34386">
    <property type="entry name" value="GLUTAREDOXIN"/>
    <property type="match status" value="1"/>
</dbReference>
<dbReference type="HOGENOM" id="CLU_026126_9_3_7"/>
<dbReference type="Gene3D" id="3.40.30.10">
    <property type="entry name" value="Glutaredoxin"/>
    <property type="match status" value="1"/>
</dbReference>
<reference evidence="4 5" key="1">
    <citation type="journal article" date="2011" name="Stand. Genomic Sci.">
        <title>Complete genome sequence of the thermophilic sulfur-reducer Hippea maritima type strain (MH(2)).</title>
        <authorList>
            <person name="Huntemann M."/>
            <person name="Lu M."/>
            <person name="Nolan M."/>
            <person name="Lapidus A."/>
            <person name="Lucas S."/>
            <person name="Hammon N."/>
            <person name="Deshpande S."/>
            <person name="Cheng J.F."/>
            <person name="Tapia R."/>
            <person name="Han C."/>
            <person name="Goodwin L."/>
            <person name="Pitluck S."/>
            <person name="Liolios K."/>
            <person name="Pagani I."/>
            <person name="Ivanova N."/>
            <person name="Ovchinikova G."/>
            <person name="Pati A."/>
            <person name="Chen A."/>
            <person name="Palaniappan K."/>
            <person name="Land M."/>
            <person name="Hauser L."/>
            <person name="Jeffries C.D."/>
            <person name="Detter J.C."/>
            <person name="Brambilla E.M."/>
            <person name="Rohde M."/>
            <person name="Spring S."/>
            <person name="Goker M."/>
            <person name="Woyke T."/>
            <person name="Bristow J."/>
            <person name="Eisen J.A."/>
            <person name="Markowitz V."/>
            <person name="Hugenholtz P."/>
            <person name="Kyrpides N.C."/>
            <person name="Klenk H.P."/>
            <person name="Mavromatis K."/>
        </authorList>
    </citation>
    <scope>NUCLEOTIDE SEQUENCE [LARGE SCALE GENOMIC DNA]</scope>
    <source>
        <strain evidence="5">ATCC 700847 / DSM 10411 / MH2</strain>
    </source>
</reference>
<dbReference type="FunCoup" id="F2LWX0">
    <property type="interactions" value="274"/>
</dbReference>
<dbReference type="Pfam" id="PF00462">
    <property type="entry name" value="Glutaredoxin"/>
    <property type="match status" value="1"/>
</dbReference>
<evidence type="ECO:0000256" key="2">
    <source>
        <dbReference type="ARBA" id="ARBA00023284"/>
    </source>
</evidence>
<name>F2LWX0_HIPMA</name>
<dbReference type="InterPro" id="IPR011767">
    <property type="entry name" value="GLR_AS"/>
</dbReference>
<dbReference type="PRINTS" id="PR00160">
    <property type="entry name" value="GLUTAREDOXIN"/>
</dbReference>
<dbReference type="AlphaFoldDB" id="F2LWX0"/>
<dbReference type="SUPFAM" id="SSF52833">
    <property type="entry name" value="Thioredoxin-like"/>
    <property type="match status" value="1"/>
</dbReference>
<dbReference type="CDD" id="cd02976">
    <property type="entry name" value="NrdH"/>
    <property type="match status" value="1"/>
</dbReference>
<dbReference type="PROSITE" id="PS51354">
    <property type="entry name" value="GLUTAREDOXIN_2"/>
    <property type="match status" value="1"/>
</dbReference>
<dbReference type="OrthoDB" id="9814618at2"/>
<dbReference type="Proteomes" id="UP000008139">
    <property type="component" value="Chromosome"/>
</dbReference>
<evidence type="ECO:0000313" key="5">
    <source>
        <dbReference type="Proteomes" id="UP000008139"/>
    </source>
</evidence>
<feature type="domain" description="Glutaredoxin" evidence="3">
    <location>
        <begin position="12"/>
        <end position="69"/>
    </location>
</feature>
<gene>
    <name evidence="4" type="ordered locus">Hipma_1192</name>
</gene>
<evidence type="ECO:0000313" key="4">
    <source>
        <dbReference type="EMBL" id="AEA34154.1"/>
    </source>
</evidence>
<dbReference type="NCBIfam" id="TIGR02196">
    <property type="entry name" value="GlrX_YruB"/>
    <property type="match status" value="1"/>
</dbReference>
<dbReference type="InterPro" id="IPR002109">
    <property type="entry name" value="Glutaredoxin"/>
</dbReference>
<organism evidence="4 5">
    <name type="scientific">Hippea maritima (strain ATCC 700847 / DSM 10411 / MH2)</name>
    <dbReference type="NCBI Taxonomy" id="760142"/>
    <lineage>
        <taxon>Bacteria</taxon>
        <taxon>Pseudomonadati</taxon>
        <taxon>Campylobacterota</taxon>
        <taxon>Desulfurellia</taxon>
        <taxon>Desulfurellales</taxon>
        <taxon>Hippeaceae</taxon>
        <taxon>Hippea</taxon>
    </lineage>
</organism>
<dbReference type="PROSITE" id="PS00195">
    <property type="entry name" value="GLUTAREDOXIN_1"/>
    <property type="match status" value="1"/>
</dbReference>
<keyword evidence="5" id="KW-1185">Reference proteome</keyword>
<dbReference type="RefSeq" id="WP_013682191.1">
    <property type="nucleotide sequence ID" value="NC_015318.1"/>
</dbReference>
<keyword evidence="1" id="KW-1015">Disulfide bond</keyword>
<accession>F2LWX0</accession>
<dbReference type="InterPro" id="IPR014025">
    <property type="entry name" value="Glutaredoxin_subgr"/>
</dbReference>
<evidence type="ECO:0000256" key="1">
    <source>
        <dbReference type="ARBA" id="ARBA00023157"/>
    </source>
</evidence>
<protein>
    <submittedName>
        <fullName evidence="4">Glutaredoxin-like protein, YruB-family</fullName>
    </submittedName>
</protein>
<dbReference type="InterPro" id="IPR051548">
    <property type="entry name" value="Grx-like_ET"/>
</dbReference>
<proteinExistence type="predicted"/>
<dbReference type="EMBL" id="CP002606">
    <property type="protein sequence ID" value="AEA34154.1"/>
    <property type="molecule type" value="Genomic_DNA"/>
</dbReference>
<keyword evidence="2" id="KW-0676">Redox-active center</keyword>
<dbReference type="InterPro" id="IPR011911">
    <property type="entry name" value="GlrX_YruB"/>
</dbReference>
<evidence type="ECO:0000259" key="3">
    <source>
        <dbReference type="Pfam" id="PF00462"/>
    </source>
</evidence>
<reference evidence="5" key="2">
    <citation type="submission" date="2011-03" db="EMBL/GenBank/DDBJ databases">
        <title>The complete genome of Hippea maritima DSM 10411.</title>
        <authorList>
            <consortium name="US DOE Joint Genome Institute (JGI-PGF)"/>
            <person name="Lucas S."/>
            <person name="Copeland A."/>
            <person name="Lapidus A."/>
            <person name="Bruce D."/>
            <person name="Goodwin L."/>
            <person name="Pitluck S."/>
            <person name="Peters L."/>
            <person name="Kyrpides N."/>
            <person name="Mavromatis K."/>
            <person name="Pagani I."/>
            <person name="Ivanova N."/>
            <person name="Mikhailova N."/>
            <person name="Lu M."/>
            <person name="Detter J.C."/>
            <person name="Tapia R."/>
            <person name="Han C."/>
            <person name="Land M."/>
            <person name="Hauser L."/>
            <person name="Markowitz V."/>
            <person name="Cheng J.-F."/>
            <person name="Hugenholtz P."/>
            <person name="Woyke T."/>
            <person name="Wu D."/>
            <person name="Spring S."/>
            <person name="Schroeder M."/>
            <person name="Brambilla E."/>
            <person name="Klenk H.-P."/>
            <person name="Eisen J.A."/>
        </authorList>
    </citation>
    <scope>NUCLEOTIDE SEQUENCE [LARGE SCALE GENOMIC DNA]</scope>
    <source>
        <strain evidence="5">ATCC 700847 / DSM 10411 / MH2</strain>
    </source>
</reference>
<dbReference type="KEGG" id="hmr:Hipma_1192"/>
<dbReference type="PANTHER" id="PTHR34386:SF1">
    <property type="entry name" value="GLUTAREDOXIN-LIKE PROTEIN NRDH"/>
    <property type="match status" value="1"/>
</dbReference>
<dbReference type="InterPro" id="IPR036249">
    <property type="entry name" value="Thioredoxin-like_sf"/>
</dbReference>
<dbReference type="STRING" id="760142.Hipma_1192"/>
<dbReference type="InParanoid" id="F2LWX0"/>
<dbReference type="eggNOG" id="COG0695">
    <property type="taxonomic scope" value="Bacteria"/>
</dbReference>